<accession>A0AAD3E1Q6</accession>
<comment type="caution">
    <text evidence="1">The sequence shown here is derived from an EMBL/GenBank/DDBJ whole genome shotgun (WGS) entry which is preliminary data.</text>
</comment>
<name>A0AAD3E1Q6_9CHLO</name>
<dbReference type="EMBL" id="BMAR01000058">
    <property type="protein sequence ID" value="GFR52110.1"/>
    <property type="molecule type" value="Genomic_DNA"/>
</dbReference>
<dbReference type="AlphaFoldDB" id="A0AAD3E1Q6"/>
<reference evidence="1 2" key="1">
    <citation type="journal article" date="2021" name="Sci. Rep.">
        <title>Genome sequencing of the multicellular alga Astrephomene provides insights into convergent evolution of germ-soma differentiation.</title>
        <authorList>
            <person name="Yamashita S."/>
            <person name="Yamamoto K."/>
            <person name="Matsuzaki R."/>
            <person name="Suzuki S."/>
            <person name="Yamaguchi H."/>
            <person name="Hirooka S."/>
            <person name="Minakuchi Y."/>
            <person name="Miyagishima S."/>
            <person name="Kawachi M."/>
            <person name="Toyoda A."/>
            <person name="Nozaki H."/>
        </authorList>
    </citation>
    <scope>NUCLEOTIDE SEQUENCE [LARGE SCALE GENOMIC DNA]</scope>
    <source>
        <strain evidence="1 2">NIES-4017</strain>
    </source>
</reference>
<organism evidence="1 2">
    <name type="scientific">Astrephomene gubernaculifera</name>
    <dbReference type="NCBI Taxonomy" id="47775"/>
    <lineage>
        <taxon>Eukaryota</taxon>
        <taxon>Viridiplantae</taxon>
        <taxon>Chlorophyta</taxon>
        <taxon>core chlorophytes</taxon>
        <taxon>Chlorophyceae</taxon>
        <taxon>CS clade</taxon>
        <taxon>Chlamydomonadales</taxon>
        <taxon>Astrephomenaceae</taxon>
        <taxon>Astrephomene</taxon>
    </lineage>
</organism>
<proteinExistence type="predicted"/>
<evidence type="ECO:0000313" key="2">
    <source>
        <dbReference type="Proteomes" id="UP001054857"/>
    </source>
</evidence>
<sequence>MVYHLKGQEHLNINADVPTPFVLPWSWYVQQRLYWQLPKNLAVTVTADGKRSEGRFAGLAHEDSQFGLRISFNQTTALDLFGGYHLVSVRKVGQTELHYTLSSSACPCAGGSSKG</sequence>
<protein>
    <submittedName>
        <fullName evidence="1">Uncharacterized protein</fullName>
    </submittedName>
</protein>
<feature type="non-terminal residue" evidence="1">
    <location>
        <position position="1"/>
    </location>
</feature>
<evidence type="ECO:0000313" key="1">
    <source>
        <dbReference type="EMBL" id="GFR52110.1"/>
    </source>
</evidence>
<dbReference type="Proteomes" id="UP001054857">
    <property type="component" value="Unassembled WGS sequence"/>
</dbReference>
<keyword evidence="2" id="KW-1185">Reference proteome</keyword>
<gene>
    <name evidence="1" type="ORF">Agub_g14623</name>
</gene>